<dbReference type="Proteomes" id="UP001348817">
    <property type="component" value="Plasmid pFA1"/>
</dbReference>
<evidence type="ECO:0000259" key="1">
    <source>
        <dbReference type="Pfam" id="PF14534"/>
    </source>
</evidence>
<geneLocation type="plasmid" evidence="2 3">
    <name>pFA1</name>
</geneLocation>
<gene>
    <name evidence="2" type="ORF">FUAX_38360</name>
</gene>
<feature type="domain" description="DUF4440" evidence="1">
    <location>
        <begin position="9"/>
        <end position="115"/>
    </location>
</feature>
<reference evidence="2 3" key="1">
    <citation type="submission" date="2021-12" db="EMBL/GenBank/DDBJ databases">
        <title>Genome sequencing of bacteria with rrn-lacking chromosome and rrn-plasmid.</title>
        <authorList>
            <person name="Anda M."/>
            <person name="Iwasaki W."/>
        </authorList>
    </citation>
    <scope>NUCLEOTIDE SEQUENCE [LARGE SCALE GENOMIC DNA]</scope>
    <source>
        <strain evidence="2 3">DSM 100852</strain>
        <plasmid evidence="2 3">pFA1</plasmid>
    </source>
</reference>
<dbReference type="Pfam" id="PF14534">
    <property type="entry name" value="DUF4440"/>
    <property type="match status" value="1"/>
</dbReference>
<protein>
    <recommendedName>
        <fullName evidence="1">DUF4440 domain-containing protein</fullName>
    </recommendedName>
</protein>
<accession>A0AAU9D9Y6</accession>
<sequence>METIDKTQIIELEGRLAEAMIKSDINTLDYLLHDDLLFVIPTGQTVTKEMDLSNFRSGNLNIKNITSNNQQVRLIKNCAIVSVEIDLEGSFLEEEIKGKFKYIRIWKSFDDTWKVIGGAGVSLEGKE</sequence>
<keyword evidence="3" id="KW-1185">Reference proteome</keyword>
<dbReference type="KEGG" id="fax:FUAX_38360"/>
<dbReference type="InterPro" id="IPR027843">
    <property type="entry name" value="DUF4440"/>
</dbReference>
<proteinExistence type="predicted"/>
<dbReference type="Gene3D" id="3.10.450.50">
    <property type="match status" value="1"/>
</dbReference>
<name>A0AAU9D9Y6_9BACT</name>
<keyword evidence="2" id="KW-0614">Plasmid</keyword>
<dbReference type="SUPFAM" id="SSF54427">
    <property type="entry name" value="NTF2-like"/>
    <property type="match status" value="1"/>
</dbReference>
<dbReference type="RefSeq" id="WP_338394904.1">
    <property type="nucleotide sequence ID" value="NZ_AP025315.1"/>
</dbReference>
<evidence type="ECO:0000313" key="2">
    <source>
        <dbReference type="EMBL" id="BDD11404.1"/>
    </source>
</evidence>
<dbReference type="EMBL" id="AP025315">
    <property type="protein sequence ID" value="BDD11404.1"/>
    <property type="molecule type" value="Genomic_DNA"/>
</dbReference>
<organism evidence="2 3">
    <name type="scientific">Fulvitalea axinellae</name>
    <dbReference type="NCBI Taxonomy" id="1182444"/>
    <lineage>
        <taxon>Bacteria</taxon>
        <taxon>Pseudomonadati</taxon>
        <taxon>Bacteroidota</taxon>
        <taxon>Cytophagia</taxon>
        <taxon>Cytophagales</taxon>
        <taxon>Persicobacteraceae</taxon>
        <taxon>Fulvitalea</taxon>
    </lineage>
</organism>
<dbReference type="InterPro" id="IPR032710">
    <property type="entry name" value="NTF2-like_dom_sf"/>
</dbReference>
<evidence type="ECO:0000313" key="3">
    <source>
        <dbReference type="Proteomes" id="UP001348817"/>
    </source>
</evidence>
<dbReference type="AlphaFoldDB" id="A0AAU9D9Y6"/>